<evidence type="ECO:0000313" key="4">
    <source>
        <dbReference type="Proteomes" id="UP001319882"/>
    </source>
</evidence>
<dbReference type="Pfam" id="PF03795">
    <property type="entry name" value="YCII"/>
    <property type="match status" value="1"/>
</dbReference>
<gene>
    <name evidence="3" type="ORF">GEV37_09825</name>
</gene>
<dbReference type="InterPro" id="IPR005545">
    <property type="entry name" value="YCII"/>
</dbReference>
<dbReference type="InterPro" id="IPR011008">
    <property type="entry name" value="Dimeric_a/b-barrel"/>
</dbReference>
<dbReference type="EMBL" id="WHVL01000003">
    <property type="protein sequence ID" value="MCB8889410.1"/>
    <property type="molecule type" value="Genomic_DNA"/>
</dbReference>
<sequence length="98" mass="11232">MPYMIETFDKPGEHDLRLATRDEHLAYLEAHKKRLLACGAKLSEDGQRASGGVYLVDYETREEAQAFIDGDPFSRVALFERVVICRWRKAYLDGACHL</sequence>
<dbReference type="InterPro" id="IPR051807">
    <property type="entry name" value="Sec-metab_biosynth-assoc"/>
</dbReference>
<comment type="similarity">
    <text evidence="1">Belongs to the YciI family.</text>
</comment>
<protein>
    <submittedName>
        <fullName evidence="3">YciI family protein</fullName>
    </submittedName>
</protein>
<dbReference type="PANTHER" id="PTHR33606:SF3">
    <property type="entry name" value="PROTEIN YCII"/>
    <property type="match status" value="1"/>
</dbReference>
<dbReference type="PANTHER" id="PTHR33606">
    <property type="entry name" value="PROTEIN YCII"/>
    <property type="match status" value="1"/>
</dbReference>
<dbReference type="Proteomes" id="UP001319882">
    <property type="component" value="Unassembled WGS sequence"/>
</dbReference>
<comment type="caution">
    <text evidence="3">The sequence shown here is derived from an EMBL/GenBank/DDBJ whole genome shotgun (WGS) entry which is preliminary data.</text>
</comment>
<keyword evidence="4" id="KW-1185">Reference proteome</keyword>
<name>A0ABS8DTP5_9GAMM</name>
<organism evidence="3 4">
    <name type="scientific">Vreelandella malpeensis</name>
    <dbReference type="NCBI Taxonomy" id="1172368"/>
    <lineage>
        <taxon>Bacteria</taxon>
        <taxon>Pseudomonadati</taxon>
        <taxon>Pseudomonadota</taxon>
        <taxon>Gammaproteobacteria</taxon>
        <taxon>Oceanospirillales</taxon>
        <taxon>Halomonadaceae</taxon>
        <taxon>Vreelandella</taxon>
    </lineage>
</organism>
<feature type="domain" description="YCII-related" evidence="2">
    <location>
        <begin position="1"/>
        <end position="88"/>
    </location>
</feature>
<dbReference type="Gene3D" id="3.30.70.1060">
    <property type="entry name" value="Dimeric alpha+beta barrel"/>
    <property type="match status" value="1"/>
</dbReference>
<proteinExistence type="inferred from homology"/>
<reference evidence="3 4" key="1">
    <citation type="journal article" date="2021" name="Sci. Rep.">
        <title>Genome analysis of a halophilic bacterium Halomonas malpeensis YU-PRIM-29(T) reveals its exopolysaccharide and pigment producing capabilities.</title>
        <authorList>
            <person name="Athmika"/>
            <person name="Ghate S.D."/>
            <person name="Arun A.B."/>
            <person name="Rao S.S."/>
            <person name="Kumar S.T.A."/>
            <person name="Kandiyil M.K."/>
            <person name="Saptami K."/>
            <person name="Rekha P.D."/>
        </authorList>
    </citation>
    <scope>NUCLEOTIDE SEQUENCE [LARGE SCALE GENOMIC DNA]</scope>
    <source>
        <strain evidence="4">prim 29</strain>
    </source>
</reference>
<evidence type="ECO:0000256" key="1">
    <source>
        <dbReference type="ARBA" id="ARBA00007689"/>
    </source>
</evidence>
<dbReference type="NCBIfam" id="NF009503">
    <property type="entry name" value="PRK12863.1-3"/>
    <property type="match status" value="1"/>
</dbReference>
<dbReference type="RefSeq" id="WP_227390067.1">
    <property type="nucleotide sequence ID" value="NZ_JBHSCJ010000004.1"/>
</dbReference>
<accession>A0ABS8DTP5</accession>
<evidence type="ECO:0000259" key="2">
    <source>
        <dbReference type="Pfam" id="PF03795"/>
    </source>
</evidence>
<evidence type="ECO:0000313" key="3">
    <source>
        <dbReference type="EMBL" id="MCB8889410.1"/>
    </source>
</evidence>
<dbReference type="SUPFAM" id="SSF54909">
    <property type="entry name" value="Dimeric alpha+beta barrel"/>
    <property type="match status" value="1"/>
</dbReference>